<reference evidence="1 2" key="1">
    <citation type="submission" date="2023-05" db="EMBL/GenBank/DDBJ databases">
        <title>B98-5 Cell Line De Novo Hybrid Assembly: An Optical Mapping Approach.</title>
        <authorList>
            <person name="Kananen K."/>
            <person name="Auerbach J.A."/>
            <person name="Kautto E."/>
            <person name="Blachly J.S."/>
        </authorList>
    </citation>
    <scope>NUCLEOTIDE SEQUENCE [LARGE SCALE GENOMIC DNA]</scope>
    <source>
        <strain evidence="1">B95-8</strain>
        <tissue evidence="1">Cell line</tissue>
    </source>
</reference>
<dbReference type="EMBL" id="JASSZA010000022">
    <property type="protein sequence ID" value="KAK2084317.1"/>
    <property type="molecule type" value="Genomic_DNA"/>
</dbReference>
<dbReference type="Proteomes" id="UP001266305">
    <property type="component" value="Unassembled WGS sequence"/>
</dbReference>
<organism evidence="1 2">
    <name type="scientific">Saguinus oedipus</name>
    <name type="common">Cotton-top tamarin</name>
    <name type="synonym">Oedipomidas oedipus</name>
    <dbReference type="NCBI Taxonomy" id="9490"/>
    <lineage>
        <taxon>Eukaryota</taxon>
        <taxon>Metazoa</taxon>
        <taxon>Chordata</taxon>
        <taxon>Craniata</taxon>
        <taxon>Vertebrata</taxon>
        <taxon>Euteleostomi</taxon>
        <taxon>Mammalia</taxon>
        <taxon>Eutheria</taxon>
        <taxon>Euarchontoglires</taxon>
        <taxon>Primates</taxon>
        <taxon>Haplorrhini</taxon>
        <taxon>Platyrrhini</taxon>
        <taxon>Cebidae</taxon>
        <taxon>Callitrichinae</taxon>
        <taxon>Saguinus</taxon>
    </lineage>
</organism>
<comment type="caution">
    <text evidence="1">The sequence shown here is derived from an EMBL/GenBank/DDBJ whole genome shotgun (WGS) entry which is preliminary data.</text>
</comment>
<gene>
    <name evidence="1" type="ORF">P7K49_037350</name>
</gene>
<accession>A0ABQ9THT4</accession>
<keyword evidence="2" id="KW-1185">Reference proteome</keyword>
<evidence type="ECO:0000313" key="2">
    <source>
        <dbReference type="Proteomes" id="UP001266305"/>
    </source>
</evidence>
<proteinExistence type="predicted"/>
<sequence>MGSERKVTIAQVGEGHARERAAALSSEALGAGTAEDFLCSVSTWTVAGLQPQKGKLLVSRIITGRSQAKGKEAPCVSMVGFDQKMQAELQNEVNQLSSSFHGPDES</sequence>
<evidence type="ECO:0000313" key="1">
    <source>
        <dbReference type="EMBL" id="KAK2084317.1"/>
    </source>
</evidence>
<protein>
    <submittedName>
        <fullName evidence="1">Uncharacterized protein</fullName>
    </submittedName>
</protein>
<name>A0ABQ9THT4_SAGOE</name>